<proteinExistence type="predicted"/>
<feature type="region of interest" description="Disordered" evidence="1">
    <location>
        <begin position="128"/>
        <end position="185"/>
    </location>
</feature>
<name>A0ABP6UJY2_9ACTN</name>
<sequence length="185" mass="18994">MLVFDRCGADAERLRFAGGRHPPPPASCFLGVIEPISQSAGKLGPAARRGGGVRSGARRLPDGGVPIRRALCLAPPAVALAGIPVPSGFGGYRVRPVSGDGRVTTSSGLRLGVCTGLPAAPPDTLVIRPAPEAPRRGEPNSSAVRGAPPAGLRLRSLDQKPLQAARRSMRPRQDVAGGQAMPPLT</sequence>
<dbReference type="Proteomes" id="UP001500266">
    <property type="component" value="Unassembled WGS sequence"/>
</dbReference>
<protein>
    <submittedName>
        <fullName evidence="2">Uncharacterized protein</fullName>
    </submittedName>
</protein>
<evidence type="ECO:0000313" key="3">
    <source>
        <dbReference type="Proteomes" id="UP001500266"/>
    </source>
</evidence>
<evidence type="ECO:0000256" key="1">
    <source>
        <dbReference type="SAM" id="MobiDB-lite"/>
    </source>
</evidence>
<dbReference type="EMBL" id="BAABDO010000194">
    <property type="protein sequence ID" value="GAA3508313.1"/>
    <property type="molecule type" value="Genomic_DNA"/>
</dbReference>
<accession>A0ABP6UJY2</accession>
<gene>
    <name evidence="2" type="ORF">GCM10022416_62290</name>
</gene>
<organism evidence="2 3">
    <name type="scientific">Actinomadura keratinilytica</name>
    <dbReference type="NCBI Taxonomy" id="547461"/>
    <lineage>
        <taxon>Bacteria</taxon>
        <taxon>Bacillati</taxon>
        <taxon>Actinomycetota</taxon>
        <taxon>Actinomycetes</taxon>
        <taxon>Streptosporangiales</taxon>
        <taxon>Thermomonosporaceae</taxon>
        <taxon>Actinomadura</taxon>
    </lineage>
</organism>
<keyword evidence="3" id="KW-1185">Reference proteome</keyword>
<comment type="caution">
    <text evidence="2">The sequence shown here is derived from an EMBL/GenBank/DDBJ whole genome shotgun (WGS) entry which is preliminary data.</text>
</comment>
<reference evidence="3" key="1">
    <citation type="journal article" date="2019" name="Int. J. Syst. Evol. Microbiol.">
        <title>The Global Catalogue of Microorganisms (GCM) 10K type strain sequencing project: providing services to taxonomists for standard genome sequencing and annotation.</title>
        <authorList>
            <consortium name="The Broad Institute Genomics Platform"/>
            <consortium name="The Broad Institute Genome Sequencing Center for Infectious Disease"/>
            <person name="Wu L."/>
            <person name="Ma J."/>
        </authorList>
    </citation>
    <scope>NUCLEOTIDE SEQUENCE [LARGE SCALE GENOMIC DNA]</scope>
    <source>
        <strain evidence="3">JCM 17316</strain>
    </source>
</reference>
<evidence type="ECO:0000313" key="2">
    <source>
        <dbReference type="EMBL" id="GAA3508313.1"/>
    </source>
</evidence>